<dbReference type="InterPro" id="IPR032710">
    <property type="entry name" value="NTF2-like_dom_sf"/>
</dbReference>
<sequence>MNLSLHYTIEQFLLRKAELCDAQDWDAYLELFDPDSVFHLPQWENEHRYVEDPNQGLSYIYYEDRSGLEDRVFRLRTGKSAASTPHPRTLHQISNLRVRELEDGQFEARVAWQTLYARQGRQGSFFGHCTYLLRQDGEDLRIRRKHVLLLNDTIDSVLDFYHL</sequence>
<dbReference type="SUPFAM" id="SSF54427">
    <property type="entry name" value="NTF2-like"/>
    <property type="match status" value="1"/>
</dbReference>
<keyword evidence="3 5" id="KW-0223">Dioxygenase</keyword>
<dbReference type="InterPro" id="IPR000391">
    <property type="entry name" value="Rng_hydr_dOase-bsu"/>
</dbReference>
<dbReference type="Pfam" id="PF00866">
    <property type="entry name" value="Ring_hydroxyl_B"/>
    <property type="match status" value="1"/>
</dbReference>
<keyword evidence="6" id="KW-1185">Reference proteome</keyword>
<evidence type="ECO:0000256" key="3">
    <source>
        <dbReference type="ARBA" id="ARBA00022964"/>
    </source>
</evidence>
<proteinExistence type="inferred from homology"/>
<protein>
    <submittedName>
        <fullName evidence="5">Anthranilate 1,2-dioxygenase</fullName>
    </submittedName>
</protein>
<evidence type="ECO:0000256" key="4">
    <source>
        <dbReference type="ARBA" id="ARBA00023002"/>
    </source>
</evidence>
<dbReference type="Gene3D" id="3.10.450.50">
    <property type="match status" value="1"/>
</dbReference>
<keyword evidence="4" id="KW-0560">Oxidoreductase</keyword>
<dbReference type="InterPro" id="IPR017640">
    <property type="entry name" value="Anthranilate_1-2-diOase_ssu"/>
</dbReference>
<name>A0A1H1ZQU2_9PSED</name>
<dbReference type="PANTHER" id="PTHR41534:SF1">
    <property type="entry name" value="BLR3401 PROTEIN"/>
    <property type="match status" value="1"/>
</dbReference>
<dbReference type="GO" id="GO:0051213">
    <property type="term" value="F:dioxygenase activity"/>
    <property type="evidence" value="ECO:0007669"/>
    <property type="project" value="UniProtKB-KW"/>
</dbReference>
<organism evidence="5 6">
    <name type="scientific">Pseudomonas asplenii</name>
    <dbReference type="NCBI Taxonomy" id="53407"/>
    <lineage>
        <taxon>Bacteria</taxon>
        <taxon>Pseudomonadati</taxon>
        <taxon>Pseudomonadota</taxon>
        <taxon>Gammaproteobacteria</taxon>
        <taxon>Pseudomonadales</taxon>
        <taxon>Pseudomonadaceae</taxon>
        <taxon>Pseudomonas</taxon>
    </lineage>
</organism>
<dbReference type="CDD" id="cd00667">
    <property type="entry name" value="ring_hydroxylating_dioxygenases_beta"/>
    <property type="match status" value="1"/>
</dbReference>
<evidence type="ECO:0000313" key="5">
    <source>
        <dbReference type="EMBL" id="SDT36098.1"/>
    </source>
</evidence>
<dbReference type="PANTHER" id="PTHR41534">
    <property type="entry name" value="BLR3401 PROTEIN"/>
    <property type="match status" value="1"/>
</dbReference>
<evidence type="ECO:0000313" key="6">
    <source>
        <dbReference type="Proteomes" id="UP000199524"/>
    </source>
</evidence>
<reference evidence="6" key="1">
    <citation type="submission" date="2016-10" db="EMBL/GenBank/DDBJ databases">
        <authorList>
            <person name="Varghese N."/>
            <person name="Submissions S."/>
        </authorList>
    </citation>
    <scope>NUCLEOTIDE SEQUENCE [LARGE SCALE GENOMIC DNA]</scope>
    <source>
        <strain evidence="6">ATCC 23835</strain>
    </source>
</reference>
<dbReference type="Proteomes" id="UP000199524">
    <property type="component" value="Chromosome I"/>
</dbReference>
<gene>
    <name evidence="5" type="ORF">SAMN05216598_5251</name>
</gene>
<accession>A0A1H1ZQU2</accession>
<dbReference type="GeneID" id="300210102"/>
<comment type="similarity">
    <text evidence="1">Belongs to the bacterial ring-hydroxylating dioxygenase beta subunit family.</text>
</comment>
<evidence type="ECO:0000256" key="1">
    <source>
        <dbReference type="ARBA" id="ARBA00009570"/>
    </source>
</evidence>
<dbReference type="NCBIfam" id="TIGR03231">
    <property type="entry name" value="anthran_1_2_B"/>
    <property type="match status" value="1"/>
</dbReference>
<dbReference type="RefSeq" id="WP_090210191.1">
    <property type="nucleotide sequence ID" value="NZ_LT629777.1"/>
</dbReference>
<evidence type="ECO:0000256" key="2">
    <source>
        <dbReference type="ARBA" id="ARBA00022797"/>
    </source>
</evidence>
<keyword evidence="2" id="KW-0058">Aromatic hydrocarbons catabolism</keyword>
<dbReference type="AlphaFoldDB" id="A0A1H1ZQU2"/>
<dbReference type="EMBL" id="LT629777">
    <property type="protein sequence ID" value="SDT36098.1"/>
    <property type="molecule type" value="Genomic_DNA"/>
</dbReference>
<dbReference type="GO" id="GO:0019380">
    <property type="term" value="P:3-phenylpropionate catabolic process"/>
    <property type="evidence" value="ECO:0007669"/>
    <property type="project" value="TreeGrafter"/>
</dbReference>